<dbReference type="OrthoDB" id="342531at2759"/>
<dbReference type="PANTHER" id="PTHR13213:SF2">
    <property type="entry name" value="MYB-BINDING PROTEIN 1A"/>
    <property type="match status" value="1"/>
</dbReference>
<dbReference type="SUPFAM" id="SSF48371">
    <property type="entry name" value="ARM repeat"/>
    <property type="match status" value="1"/>
</dbReference>
<dbReference type="EMBL" id="CAJPDQ010000001">
    <property type="protein sequence ID" value="CAF9902965.1"/>
    <property type="molecule type" value="Genomic_DNA"/>
</dbReference>
<keyword evidence="3" id="KW-0539">Nucleus</keyword>
<dbReference type="Proteomes" id="UP000664169">
    <property type="component" value="Unassembled WGS sequence"/>
</dbReference>
<evidence type="ECO:0000313" key="5">
    <source>
        <dbReference type="Proteomes" id="UP000664169"/>
    </source>
</evidence>
<dbReference type="GO" id="GO:0005730">
    <property type="term" value="C:nucleolus"/>
    <property type="evidence" value="ECO:0007669"/>
    <property type="project" value="InterPro"/>
</dbReference>
<evidence type="ECO:0008006" key="6">
    <source>
        <dbReference type="Google" id="ProtNLM"/>
    </source>
</evidence>
<sequence length="961" mass="108255">MPAHSKKRPRETANLNTGLVEIYEDLASENSQIRLDAALRLLSAKYTDAELVKILTRLFRGLCSSRKAARLGFSVALTEFLIRYVTSEARFSIEQVLLVFKEQTEPIPGASGQELRDYHFGRLFAAEALIKSKVFLKPDRLQSWSTLVEFVLELYHKKQWLQEECGWVLQQALVSLRYQPAFLDQAWVVFEQLEGHRLIKTLEGIALWITFWSGDNPSSPFSHTIFKNNNPLDAAEKTNLLNALKAVYVDDDGGDELYHNSGSTWSNKLHFAWIVIFEAAQKVNANRVRFSDLWTSFVDEYLFANAASEQKKYWGFLMVQHFIENNRHPSQLMGLNFQRCFCNQLSKAERHLHGIAMKTMKAVLHTAEADEEESIAGDILVHMVRTNSWVDFDKITKTKFVEKLLTMTSSDAWDKCLGALVDSVSNPELAPRNKGTTQFRIACADLILTAVKNYGRSRTNEAQRLDELAMENSVETLASFAFCQVVSKKGDVQTIDEQTKGAFRGRLLSTLSHLMTQTDDPSTYPAIAAAFLLTNKIEILPISPSSKTILASIKRAGKKMMKCGKHTWLLGATDLTIQKNVKVYRAFRLLFALTIIQAFCIDADALNLLEELEAAYDAHLDDNGNVQERSSGFVEILLSLVSKPSVLFRRVGKEVFSSCTAMVDQEGLDSMFDVLLKSEDLAGQQELFDAEDDAEEEIRLDIDEVSHATTPDSDTSSVMEETMDNEVIEFENKLAQALGTHRAEDELVNGDAQESDEEMMDDEQMEALDPMMSNMFKERKMASHKKETKNARDTIVQFKTKVLELLEIYVQQESKNPQNSILATIPTQCIACIQVTKSKQVSEKAAAVVKAALNAYKLSAAPEPHKQVLKVAKQELRSVHQNVLKPGSNLYLRTCSQASLFLAKMMLNNNATVEKVWKEYNRTGEKMAASQDVKVVGALFQDWFNWLTNAKATLSKRAVIA</sequence>
<name>A0A8H3I0Y4_9LECA</name>
<proteinExistence type="inferred from homology"/>
<comment type="caution">
    <text evidence="4">The sequence shown here is derived from an EMBL/GenBank/DDBJ whole genome shotgun (WGS) entry which is preliminary data.</text>
</comment>
<evidence type="ECO:0000256" key="3">
    <source>
        <dbReference type="ARBA" id="ARBA00023242"/>
    </source>
</evidence>
<dbReference type="InterPro" id="IPR007015">
    <property type="entry name" value="DNA_pol_V/MYBBP1A"/>
</dbReference>
<dbReference type="GO" id="GO:0006355">
    <property type="term" value="P:regulation of DNA-templated transcription"/>
    <property type="evidence" value="ECO:0007669"/>
    <property type="project" value="InterPro"/>
</dbReference>
<evidence type="ECO:0000256" key="1">
    <source>
        <dbReference type="ARBA" id="ARBA00004123"/>
    </source>
</evidence>
<gene>
    <name evidence="4" type="ORF">GOMPHAMPRED_000047</name>
</gene>
<dbReference type="PANTHER" id="PTHR13213">
    <property type="entry name" value="MYB-BINDING PROTEIN 1A FAMILY MEMBER"/>
    <property type="match status" value="1"/>
</dbReference>
<evidence type="ECO:0000313" key="4">
    <source>
        <dbReference type="EMBL" id="CAF9902965.1"/>
    </source>
</evidence>
<evidence type="ECO:0000256" key="2">
    <source>
        <dbReference type="ARBA" id="ARBA00006809"/>
    </source>
</evidence>
<dbReference type="GO" id="GO:0000182">
    <property type="term" value="F:rDNA binding"/>
    <property type="evidence" value="ECO:0007669"/>
    <property type="project" value="TreeGrafter"/>
</dbReference>
<dbReference type="AlphaFoldDB" id="A0A8H3I0Y4"/>
<dbReference type="Pfam" id="PF04931">
    <property type="entry name" value="DNA_pol_phi"/>
    <property type="match status" value="1"/>
</dbReference>
<protein>
    <recommendedName>
        <fullName evidence="6">DNA polymerase V</fullName>
    </recommendedName>
</protein>
<accession>A0A8H3I0Y4</accession>
<comment type="subcellular location">
    <subcellularLocation>
        <location evidence="1">Nucleus</location>
    </subcellularLocation>
</comment>
<keyword evidence="5" id="KW-1185">Reference proteome</keyword>
<dbReference type="InterPro" id="IPR016024">
    <property type="entry name" value="ARM-type_fold"/>
</dbReference>
<comment type="similarity">
    <text evidence="2">Belongs to the MYBBP1A family.</text>
</comment>
<reference evidence="4" key="1">
    <citation type="submission" date="2021-03" db="EMBL/GenBank/DDBJ databases">
        <authorList>
            <person name="Tagirdzhanova G."/>
        </authorList>
    </citation>
    <scope>NUCLEOTIDE SEQUENCE</scope>
</reference>
<organism evidence="4 5">
    <name type="scientific">Gomphillus americanus</name>
    <dbReference type="NCBI Taxonomy" id="1940652"/>
    <lineage>
        <taxon>Eukaryota</taxon>
        <taxon>Fungi</taxon>
        <taxon>Dikarya</taxon>
        <taxon>Ascomycota</taxon>
        <taxon>Pezizomycotina</taxon>
        <taxon>Lecanoromycetes</taxon>
        <taxon>OSLEUM clade</taxon>
        <taxon>Ostropomycetidae</taxon>
        <taxon>Ostropales</taxon>
        <taxon>Graphidaceae</taxon>
        <taxon>Gomphilloideae</taxon>
        <taxon>Gomphillus</taxon>
    </lineage>
</organism>